<keyword evidence="3" id="KW-1185">Reference proteome</keyword>
<evidence type="ECO:0000313" key="2">
    <source>
        <dbReference type="EMBL" id="TNV72011.1"/>
    </source>
</evidence>
<dbReference type="EMBL" id="RRYP01024937">
    <property type="protein sequence ID" value="TNV72011.1"/>
    <property type="molecule type" value="Genomic_DNA"/>
</dbReference>
<sequence length="197" mass="22566">MITTERTEIIRAFIAEALDKYKSTTKTFPEQIVIYRDGMGGPSLTAKVSDYEVNVIREYLEQTTPGYEPKIIYCLVDRNIQHRLFDKSGTLNPGPGTVLDTALVEYQGDKVYDFFLVPHKATVATAQPVLYKVVYNTSTLTKIQFETSTYHLCYNYFNFSGPIKVPMVCMYAHKIAAYAQENKIMPNERLSTYLHFL</sequence>
<dbReference type="InterPro" id="IPR003165">
    <property type="entry name" value="Piwi"/>
</dbReference>
<name>A0A8J8NC54_HALGN</name>
<evidence type="ECO:0000313" key="3">
    <source>
        <dbReference type="Proteomes" id="UP000785679"/>
    </source>
</evidence>
<dbReference type="GO" id="GO:0003676">
    <property type="term" value="F:nucleic acid binding"/>
    <property type="evidence" value="ECO:0007669"/>
    <property type="project" value="InterPro"/>
</dbReference>
<feature type="domain" description="Piwi" evidence="1">
    <location>
        <begin position="1"/>
        <end position="184"/>
    </location>
</feature>
<dbReference type="PANTHER" id="PTHR22891">
    <property type="entry name" value="EUKARYOTIC TRANSLATION INITIATION FACTOR 2C"/>
    <property type="match status" value="1"/>
</dbReference>
<dbReference type="Proteomes" id="UP000785679">
    <property type="component" value="Unassembled WGS sequence"/>
</dbReference>
<dbReference type="InterPro" id="IPR012337">
    <property type="entry name" value="RNaseH-like_sf"/>
</dbReference>
<dbReference type="Pfam" id="PF02171">
    <property type="entry name" value="Piwi"/>
    <property type="match status" value="1"/>
</dbReference>
<accession>A0A8J8NC54</accession>
<reference evidence="2" key="1">
    <citation type="submission" date="2019-06" db="EMBL/GenBank/DDBJ databases">
        <authorList>
            <person name="Zheng W."/>
        </authorList>
    </citation>
    <scope>NUCLEOTIDE SEQUENCE</scope>
    <source>
        <strain evidence="2">QDHG01</strain>
    </source>
</reference>
<dbReference type="InterPro" id="IPR036397">
    <property type="entry name" value="RNaseH_sf"/>
</dbReference>
<dbReference type="OrthoDB" id="445936at2759"/>
<dbReference type="Gene3D" id="3.30.420.10">
    <property type="entry name" value="Ribonuclease H-like superfamily/Ribonuclease H"/>
    <property type="match status" value="1"/>
</dbReference>
<gene>
    <name evidence="2" type="ORF">FGO68_gene13810</name>
</gene>
<dbReference type="SUPFAM" id="SSF53098">
    <property type="entry name" value="Ribonuclease H-like"/>
    <property type="match status" value="1"/>
</dbReference>
<dbReference type="PROSITE" id="PS50822">
    <property type="entry name" value="PIWI"/>
    <property type="match status" value="1"/>
</dbReference>
<organism evidence="2 3">
    <name type="scientific">Halteria grandinella</name>
    <dbReference type="NCBI Taxonomy" id="5974"/>
    <lineage>
        <taxon>Eukaryota</taxon>
        <taxon>Sar</taxon>
        <taxon>Alveolata</taxon>
        <taxon>Ciliophora</taxon>
        <taxon>Intramacronucleata</taxon>
        <taxon>Spirotrichea</taxon>
        <taxon>Stichotrichia</taxon>
        <taxon>Sporadotrichida</taxon>
        <taxon>Halteriidae</taxon>
        <taxon>Halteria</taxon>
    </lineage>
</organism>
<comment type="caution">
    <text evidence="2">The sequence shown here is derived from an EMBL/GenBank/DDBJ whole genome shotgun (WGS) entry which is preliminary data.</text>
</comment>
<protein>
    <recommendedName>
        <fullName evidence="1">Piwi domain-containing protein</fullName>
    </recommendedName>
</protein>
<evidence type="ECO:0000259" key="1">
    <source>
        <dbReference type="PROSITE" id="PS50822"/>
    </source>
</evidence>
<dbReference type="SMART" id="SM00950">
    <property type="entry name" value="Piwi"/>
    <property type="match status" value="1"/>
</dbReference>
<proteinExistence type="predicted"/>
<dbReference type="AlphaFoldDB" id="A0A8J8NC54"/>